<dbReference type="CDD" id="cd10917">
    <property type="entry name" value="CE4_NodB_like_6s_7s"/>
    <property type="match status" value="1"/>
</dbReference>
<dbReference type="EMBL" id="LVWI01000114">
    <property type="protein sequence ID" value="OKP76593.1"/>
    <property type="molecule type" value="Genomic_DNA"/>
</dbReference>
<feature type="region of interest" description="Disordered" evidence="1">
    <location>
        <begin position="195"/>
        <end position="219"/>
    </location>
</feature>
<dbReference type="Pfam" id="PF01522">
    <property type="entry name" value="Polysacc_deac_1"/>
    <property type="match status" value="1"/>
</dbReference>
<evidence type="ECO:0000256" key="1">
    <source>
        <dbReference type="SAM" id="MobiDB-lite"/>
    </source>
</evidence>
<evidence type="ECO:0000313" key="3">
    <source>
        <dbReference type="EMBL" id="OKP76593.1"/>
    </source>
</evidence>
<dbReference type="InterPro" id="IPR002509">
    <property type="entry name" value="NODB_dom"/>
</dbReference>
<dbReference type="SUPFAM" id="SSF88713">
    <property type="entry name" value="Glycoside hydrolase/deacetylase"/>
    <property type="match status" value="1"/>
</dbReference>
<comment type="caution">
    <text evidence="3">The sequence shown here is derived from an EMBL/GenBank/DDBJ whole genome shotgun (WGS) entry which is preliminary data.</text>
</comment>
<dbReference type="Gene3D" id="3.20.20.370">
    <property type="entry name" value="Glycoside hydrolase/deacetylase"/>
    <property type="match status" value="1"/>
</dbReference>
<sequence length="416" mass="47195">MIELLSLEPKQDSYQMEVGLTHSGGFTRKVLLIDEYTYLQVNSILGSYQEHRVRLSIYPKWDPFRRKYFSSLTKMNRTCSETLYFACSEDFVSQILELKQQTMPSDEANTVQAVVPVPEPEQPQPKRRASAFRVTRPIVMRCILFSLLFVLFFLRMDDTLLNSAEAHEDFTSPVDSSVPVPYVPEVHTASFQSAQAEAVPEKEQEPAPVQSAEPEVQNPTVEEMELDGSRYEYSLPKGYVALSFDDGPSKYTKEIVDILMAYGIAANFLFIGQNAQQHPEAVQYANAHGMPVGSHSWDHSDMTKNSSGENHNNLLRSVQVLEQNMGRPVTVFRPPYGAINGSLAAEAVKQNLKVLLWNRDPEDWKAQTSEQIIQYFYHTDPSGGIYLLHEKAITVKALPAIIEYLKKKQLKFAIFK</sequence>
<keyword evidence="4" id="KW-1185">Reference proteome</keyword>
<dbReference type="Proteomes" id="UP000186058">
    <property type="component" value="Unassembled WGS sequence"/>
</dbReference>
<protein>
    <recommendedName>
        <fullName evidence="2">NodB homology domain-containing protein</fullName>
    </recommendedName>
</protein>
<proteinExistence type="predicted"/>
<gene>
    <name evidence="3" type="ORF">A3844_30460</name>
</gene>
<evidence type="ECO:0000313" key="4">
    <source>
        <dbReference type="Proteomes" id="UP000186058"/>
    </source>
</evidence>
<dbReference type="PANTHER" id="PTHR10587">
    <property type="entry name" value="GLYCOSYL TRANSFERASE-RELATED"/>
    <property type="match status" value="1"/>
</dbReference>
<dbReference type="InterPro" id="IPR050248">
    <property type="entry name" value="Polysacc_deacetylase_ArnD"/>
</dbReference>
<dbReference type="RefSeq" id="WP_074109543.1">
    <property type="nucleotide sequence ID" value="NZ_LVWI01000114.1"/>
</dbReference>
<reference evidence="3 4" key="1">
    <citation type="submission" date="2016-03" db="EMBL/GenBank/DDBJ databases">
        <authorList>
            <person name="Sant'Anna F.H."/>
            <person name="Ambrosini A."/>
            <person name="Souza R."/>
            <person name="Bach E."/>
            <person name="Fernandes G."/>
            <person name="Balsanelli E."/>
            <person name="Baura V.A."/>
            <person name="Souza E.M."/>
            <person name="Passaglia L."/>
        </authorList>
    </citation>
    <scope>NUCLEOTIDE SEQUENCE [LARGE SCALE GENOMIC DNA]</scope>
    <source>
        <strain evidence="3 4">P26E</strain>
    </source>
</reference>
<name>A0ABX3EDY6_9BACL</name>
<dbReference type="PROSITE" id="PS51677">
    <property type="entry name" value="NODB"/>
    <property type="match status" value="1"/>
</dbReference>
<organism evidence="3 4">
    <name type="scientific">Paenibacillus helianthi</name>
    <dbReference type="NCBI Taxonomy" id="1349432"/>
    <lineage>
        <taxon>Bacteria</taxon>
        <taxon>Bacillati</taxon>
        <taxon>Bacillota</taxon>
        <taxon>Bacilli</taxon>
        <taxon>Bacillales</taxon>
        <taxon>Paenibacillaceae</taxon>
        <taxon>Paenibacillus</taxon>
    </lineage>
</organism>
<accession>A0ABX3EDY6</accession>
<feature type="domain" description="NodB homology" evidence="2">
    <location>
        <begin position="238"/>
        <end position="413"/>
    </location>
</feature>
<dbReference type="InterPro" id="IPR011330">
    <property type="entry name" value="Glyco_hydro/deAcase_b/a-brl"/>
</dbReference>
<evidence type="ECO:0000259" key="2">
    <source>
        <dbReference type="PROSITE" id="PS51677"/>
    </source>
</evidence>